<proteinExistence type="predicted"/>
<dbReference type="AlphaFoldDB" id="W6UFF1"/>
<dbReference type="CTD" id="36341029"/>
<accession>W6UFF1</accession>
<dbReference type="KEGG" id="egl:EGR_05314"/>
<evidence type="ECO:0000313" key="1">
    <source>
        <dbReference type="EMBL" id="EUB59838.1"/>
    </source>
</evidence>
<dbReference type="EMBL" id="APAU02000038">
    <property type="protein sequence ID" value="EUB59838.1"/>
    <property type="molecule type" value="Genomic_DNA"/>
</dbReference>
<dbReference type="Proteomes" id="UP000019149">
    <property type="component" value="Unassembled WGS sequence"/>
</dbReference>
<dbReference type="RefSeq" id="XP_024351034.1">
    <property type="nucleotide sequence ID" value="XM_024494563.1"/>
</dbReference>
<protein>
    <submittedName>
        <fullName evidence="1">Uncharacterized protein</fullName>
    </submittedName>
</protein>
<name>W6UFF1_ECHGR</name>
<keyword evidence="2" id="KW-1185">Reference proteome</keyword>
<dbReference type="GeneID" id="36341029"/>
<gene>
    <name evidence="1" type="ORF">EGR_05314</name>
</gene>
<sequence length="225" mass="25757">MLNLLALLNTPHFISHQCIVVTTGQRENNLACDKECERRLAMGMKWISKKSTVENGGCTDNLFAHNASFLKKTTKTLSNTRQFPRPPIFLNCCYSQVRQVRQDGGPIAEKKREIRRAQTNDTKCLEKGTAYNNSVACLNLVLNEEKLLIKHIPLQNGPFCNPKLDILPKTSRIFSDKVASSMNNRDNKWRQRNCRKMKSYFLLRSRSKESVLNGGVLCFQNIKSY</sequence>
<reference evidence="1 2" key="1">
    <citation type="journal article" date="2013" name="Nat. Genet.">
        <title>The genome of the hydatid tapeworm Echinococcus granulosus.</title>
        <authorList>
            <person name="Zheng H."/>
            <person name="Zhang W."/>
            <person name="Zhang L."/>
            <person name="Zhang Z."/>
            <person name="Li J."/>
            <person name="Lu G."/>
            <person name="Zhu Y."/>
            <person name="Wang Y."/>
            <person name="Huang Y."/>
            <person name="Liu J."/>
            <person name="Kang H."/>
            <person name="Chen J."/>
            <person name="Wang L."/>
            <person name="Chen A."/>
            <person name="Yu S."/>
            <person name="Gao Z."/>
            <person name="Jin L."/>
            <person name="Gu W."/>
            <person name="Wang Z."/>
            <person name="Zhao L."/>
            <person name="Shi B."/>
            <person name="Wen H."/>
            <person name="Lin R."/>
            <person name="Jones M.K."/>
            <person name="Brejova B."/>
            <person name="Vinar T."/>
            <person name="Zhao G."/>
            <person name="McManus D.P."/>
            <person name="Chen Z."/>
            <person name="Zhou Y."/>
            <person name="Wang S."/>
        </authorList>
    </citation>
    <scope>NUCLEOTIDE SEQUENCE [LARGE SCALE GENOMIC DNA]</scope>
</reference>
<evidence type="ECO:0000313" key="2">
    <source>
        <dbReference type="Proteomes" id="UP000019149"/>
    </source>
</evidence>
<organism evidence="1 2">
    <name type="scientific">Echinococcus granulosus</name>
    <name type="common">Hydatid tapeworm</name>
    <dbReference type="NCBI Taxonomy" id="6210"/>
    <lineage>
        <taxon>Eukaryota</taxon>
        <taxon>Metazoa</taxon>
        <taxon>Spiralia</taxon>
        <taxon>Lophotrochozoa</taxon>
        <taxon>Platyhelminthes</taxon>
        <taxon>Cestoda</taxon>
        <taxon>Eucestoda</taxon>
        <taxon>Cyclophyllidea</taxon>
        <taxon>Taeniidae</taxon>
        <taxon>Echinococcus</taxon>
        <taxon>Echinococcus granulosus group</taxon>
    </lineage>
</organism>
<comment type="caution">
    <text evidence="1">The sequence shown here is derived from an EMBL/GenBank/DDBJ whole genome shotgun (WGS) entry which is preliminary data.</text>
</comment>